<evidence type="ECO:0000313" key="7">
    <source>
        <dbReference type="Proteomes" id="UP001220010"/>
    </source>
</evidence>
<dbReference type="InterPro" id="IPR010920">
    <property type="entry name" value="LSM_dom_sf"/>
</dbReference>
<evidence type="ECO:0000256" key="2">
    <source>
        <dbReference type="ARBA" id="ARBA00021121"/>
    </source>
</evidence>
<dbReference type="PROSITE" id="PS52002">
    <property type="entry name" value="SM"/>
    <property type="match status" value="1"/>
</dbReference>
<dbReference type="Pfam" id="PF01423">
    <property type="entry name" value="LSM"/>
    <property type="match status" value="1"/>
</dbReference>
<organism evidence="6 7">
    <name type="scientific">Candidatus Methanocrinis natronophilus</name>
    <dbReference type="NCBI Taxonomy" id="3033396"/>
    <lineage>
        <taxon>Archaea</taxon>
        <taxon>Methanobacteriati</taxon>
        <taxon>Methanobacteriota</taxon>
        <taxon>Stenosarchaea group</taxon>
        <taxon>Methanomicrobia</taxon>
        <taxon>Methanotrichales</taxon>
        <taxon>Methanotrichaceae</taxon>
        <taxon>Methanocrinis</taxon>
    </lineage>
</organism>
<evidence type="ECO:0000259" key="5">
    <source>
        <dbReference type="PROSITE" id="PS52002"/>
    </source>
</evidence>
<gene>
    <name evidence="6" type="ORF">P0O15_08115</name>
</gene>
<name>A0ABT5X8X6_9EURY</name>
<sequence length="90" mass="9926">MQRASLAIAFVYPTGERPMAQRPLDILNESLNGPVIVKLKDGRAFRGELQGYDIHMNLVLDNTEEIKDGEGSKKLGTVVVRGDNVVYISP</sequence>
<evidence type="ECO:0000256" key="3">
    <source>
        <dbReference type="ARBA" id="ARBA00023274"/>
    </source>
</evidence>
<evidence type="ECO:0000256" key="4">
    <source>
        <dbReference type="HAMAP-Rule" id="MF_00257"/>
    </source>
</evidence>
<dbReference type="EMBL" id="JARFPK010000028">
    <property type="protein sequence ID" value="MDF0591131.1"/>
    <property type="molecule type" value="Genomic_DNA"/>
</dbReference>
<dbReference type="Proteomes" id="UP001220010">
    <property type="component" value="Unassembled WGS sequence"/>
</dbReference>
<protein>
    <recommendedName>
        <fullName evidence="2 4">Putative snRNP Sm-like protein</fullName>
    </recommendedName>
</protein>
<evidence type="ECO:0000256" key="1">
    <source>
        <dbReference type="ARBA" id="ARBA00006850"/>
    </source>
</evidence>
<dbReference type="Gene3D" id="2.30.30.100">
    <property type="match status" value="1"/>
</dbReference>
<comment type="similarity">
    <text evidence="1 4">Belongs to the snRNP Sm proteins family.</text>
</comment>
<accession>A0ABT5X8X6</accession>
<comment type="caution">
    <text evidence="6">The sequence shown here is derived from an EMBL/GenBank/DDBJ whole genome shotgun (WGS) entry which is preliminary data.</text>
</comment>
<keyword evidence="3 4" id="KW-0687">Ribonucleoprotein</keyword>
<dbReference type="PANTHER" id="PTHR11021:SF0">
    <property type="entry name" value="SMALL NUCLEAR RIBONUCLEOPROTEIN F"/>
    <property type="match status" value="1"/>
</dbReference>
<dbReference type="HAMAP" id="MF_00257">
    <property type="entry name" value="Lsm_RuxX"/>
    <property type="match status" value="1"/>
</dbReference>
<dbReference type="InterPro" id="IPR047575">
    <property type="entry name" value="Sm"/>
</dbReference>
<dbReference type="SUPFAM" id="SSF50182">
    <property type="entry name" value="Sm-like ribonucleoproteins"/>
    <property type="match status" value="1"/>
</dbReference>
<dbReference type="CDD" id="cd01731">
    <property type="entry name" value="archaeal_Sm1"/>
    <property type="match status" value="1"/>
</dbReference>
<dbReference type="InterPro" id="IPR022901">
    <property type="entry name" value="snRNP_Sm-like_arc"/>
</dbReference>
<reference evidence="6 7" key="1">
    <citation type="submission" date="2023-03" db="EMBL/GenBank/DDBJ databases">
        <title>WGS of Methanotrichaceae archaeon Mx.</title>
        <authorList>
            <person name="Sorokin D.Y."/>
            <person name="Merkel A.Y."/>
        </authorList>
    </citation>
    <scope>NUCLEOTIDE SEQUENCE [LARGE SCALE GENOMIC DNA]</scope>
    <source>
        <strain evidence="6 7">Mx</strain>
    </source>
</reference>
<dbReference type="InterPro" id="IPR016487">
    <property type="entry name" value="Lsm6/sSmF"/>
</dbReference>
<dbReference type="PANTHER" id="PTHR11021">
    <property type="entry name" value="SMALL NUCLEAR RIBONUCLEOPROTEIN F SNRNP-F"/>
    <property type="match status" value="1"/>
</dbReference>
<proteinExistence type="inferred from homology"/>
<evidence type="ECO:0000313" key="6">
    <source>
        <dbReference type="EMBL" id="MDF0591131.1"/>
    </source>
</evidence>
<feature type="domain" description="Sm" evidence="5">
    <location>
        <begin position="22"/>
        <end position="90"/>
    </location>
</feature>
<dbReference type="SMART" id="SM00651">
    <property type="entry name" value="Sm"/>
    <property type="match status" value="1"/>
</dbReference>
<keyword evidence="7" id="KW-1185">Reference proteome</keyword>
<dbReference type="InterPro" id="IPR001163">
    <property type="entry name" value="Sm_dom_euk/arc"/>
</dbReference>
<dbReference type="NCBIfam" id="NF001963">
    <property type="entry name" value="PRK00737.1"/>
    <property type="match status" value="1"/>
</dbReference>